<evidence type="ECO:0008006" key="3">
    <source>
        <dbReference type="Google" id="ProtNLM"/>
    </source>
</evidence>
<comment type="caution">
    <text evidence="1">The sequence shown here is derived from an EMBL/GenBank/DDBJ whole genome shotgun (WGS) entry which is preliminary data.</text>
</comment>
<dbReference type="AlphaFoldDB" id="A0A6N7PZE8"/>
<evidence type="ECO:0000313" key="1">
    <source>
        <dbReference type="EMBL" id="MRG95860.1"/>
    </source>
</evidence>
<dbReference type="Proteomes" id="UP000440224">
    <property type="component" value="Unassembled WGS sequence"/>
</dbReference>
<dbReference type="OrthoDB" id="237393at2"/>
<dbReference type="PANTHER" id="PTHR41339">
    <property type="entry name" value="LIPL48"/>
    <property type="match status" value="1"/>
</dbReference>
<dbReference type="PANTHER" id="PTHR41339:SF1">
    <property type="entry name" value="SECRETED PROTEIN"/>
    <property type="match status" value="1"/>
</dbReference>
<reference evidence="1 2" key="1">
    <citation type="submission" date="2019-10" db="EMBL/GenBank/DDBJ databases">
        <title>A soil myxobacterium in the family Polyangiaceae.</title>
        <authorList>
            <person name="Li Y."/>
            <person name="Wang J."/>
        </authorList>
    </citation>
    <scope>NUCLEOTIDE SEQUENCE [LARGE SCALE GENOMIC DNA]</scope>
    <source>
        <strain evidence="1 2">DSM 14734</strain>
    </source>
</reference>
<keyword evidence="2" id="KW-1185">Reference proteome</keyword>
<sequence>MRIRPANLVVVLGALGGLGQAGCHSVFGIEEGVLRPSFEVSGAIERDTTWYADQTPILAGYVTVEPGVTLTIEPGTQILAHAEGGILVKPGARILARGTKEAPIVFTSAEATRAEGDWRGLIVCGRAPLNGSPGGVRQLDVLPPGVSAACGGTDDDDDSGEIRYVRIEFAGRNDGLEGSPGGFRLEGVGNRTVVDHVQLHRTEGDGMDLRGGTVSVKYILVTLYEDDGFDWALGWRGKGQFIGVVMGDMRGDTGIQAGQGTSDSVIDGAGTAPSDPLLYNVTLVGMEDQYGPNVKLRGATRGRMFDMLVASAGVSSLGIDEEPTHQNANQGLLDIRHSIFASDDNFEDDEPGFAESIWAMAPGRKNRALSAEESGLPLFTGETVHLSLVSGAAGLSGAIAPPDDGFFDPTALFVGACGELCPEFEGWTAFPAR</sequence>
<dbReference type="EMBL" id="WJIE01000009">
    <property type="protein sequence ID" value="MRG95860.1"/>
    <property type="molecule type" value="Genomic_DNA"/>
</dbReference>
<proteinExistence type="predicted"/>
<dbReference type="RefSeq" id="WP_153822675.1">
    <property type="nucleotide sequence ID" value="NZ_WJIE01000009.1"/>
</dbReference>
<gene>
    <name evidence="1" type="ORF">GF068_28655</name>
</gene>
<accession>A0A6N7PZE8</accession>
<evidence type="ECO:0000313" key="2">
    <source>
        <dbReference type="Proteomes" id="UP000440224"/>
    </source>
</evidence>
<protein>
    <recommendedName>
        <fullName evidence="3">Lipoprotein</fullName>
    </recommendedName>
</protein>
<organism evidence="1 2">
    <name type="scientific">Polyangium spumosum</name>
    <dbReference type="NCBI Taxonomy" id="889282"/>
    <lineage>
        <taxon>Bacteria</taxon>
        <taxon>Pseudomonadati</taxon>
        <taxon>Myxococcota</taxon>
        <taxon>Polyangia</taxon>
        <taxon>Polyangiales</taxon>
        <taxon>Polyangiaceae</taxon>
        <taxon>Polyangium</taxon>
    </lineage>
</organism>
<name>A0A6N7PZE8_9BACT</name>